<gene>
    <name evidence="2" type="ORF">E7Z79_09460</name>
</gene>
<accession>A0A8T3VIY3</accession>
<dbReference type="EMBL" id="SUTK01000094">
    <property type="protein sequence ID" value="MBE6502648.1"/>
    <property type="molecule type" value="Genomic_DNA"/>
</dbReference>
<sequence>PDLVDNDEYENYDAVFISSEKYANKIGKEIKTKVYPLLQCSDPEVFYPQEDEECRHDILFVGIGRKNREIMEDILKTDYPVSVYGKHWNNKIDEKYVCGEFIPNEELHKYYSSCKILLNDHWKDMREWDFPSNRLFDALLCETLVISDKIPSAGTVFNDCIVTYEGVDDLVDKIEYYMNNPSEKEKLTKKGRENVLKNHTFDNRVDFIIKVLGEL</sequence>
<protein>
    <submittedName>
        <fullName evidence="2">Glycosyltransferase family 1 protein</fullName>
    </submittedName>
</protein>
<evidence type="ECO:0000313" key="2">
    <source>
        <dbReference type="EMBL" id="MBE6502648.1"/>
    </source>
</evidence>
<dbReference type="InterPro" id="IPR055259">
    <property type="entry name" value="YkvP/CgeB_Glyco_trans-like"/>
</dbReference>
<reference evidence="2" key="1">
    <citation type="submission" date="2019-04" db="EMBL/GenBank/DDBJ databases">
        <title>Evolution of Biomass-Degrading Anaerobic Consortia Revealed by Metagenomics.</title>
        <authorList>
            <person name="Peng X."/>
        </authorList>
    </citation>
    <scope>NUCLEOTIDE SEQUENCE</scope>
    <source>
        <strain evidence="2">SIG18</strain>
    </source>
</reference>
<feature type="non-terminal residue" evidence="2">
    <location>
        <position position="1"/>
    </location>
</feature>
<dbReference type="RefSeq" id="WP_303739715.1">
    <property type="nucleotide sequence ID" value="NZ_SUTK01000094.1"/>
</dbReference>
<evidence type="ECO:0000313" key="3">
    <source>
        <dbReference type="Proteomes" id="UP000783037"/>
    </source>
</evidence>
<dbReference type="Gene3D" id="3.40.50.2000">
    <property type="entry name" value="Glycogen Phosphorylase B"/>
    <property type="match status" value="1"/>
</dbReference>
<dbReference type="SUPFAM" id="SSF53756">
    <property type="entry name" value="UDP-Glycosyltransferase/glycogen phosphorylase"/>
    <property type="match status" value="1"/>
</dbReference>
<dbReference type="Proteomes" id="UP000783037">
    <property type="component" value="Unassembled WGS sequence"/>
</dbReference>
<dbReference type="AlphaFoldDB" id="A0A8T3VIY3"/>
<comment type="caution">
    <text evidence="2">The sequence shown here is derived from an EMBL/GenBank/DDBJ whole genome shotgun (WGS) entry which is preliminary data.</text>
</comment>
<proteinExistence type="predicted"/>
<evidence type="ECO:0000259" key="1">
    <source>
        <dbReference type="Pfam" id="PF13524"/>
    </source>
</evidence>
<feature type="domain" description="Spore protein YkvP/CgeB glycosyl transferase-like" evidence="1">
    <location>
        <begin position="68"/>
        <end position="209"/>
    </location>
</feature>
<organism evidence="2 3">
    <name type="scientific">Methanobrevibacter thaueri</name>
    <dbReference type="NCBI Taxonomy" id="190975"/>
    <lineage>
        <taxon>Archaea</taxon>
        <taxon>Methanobacteriati</taxon>
        <taxon>Methanobacteriota</taxon>
        <taxon>Methanomada group</taxon>
        <taxon>Methanobacteria</taxon>
        <taxon>Methanobacteriales</taxon>
        <taxon>Methanobacteriaceae</taxon>
        <taxon>Methanobrevibacter</taxon>
    </lineage>
</organism>
<name>A0A8T3VIY3_9EURY</name>
<dbReference type="Pfam" id="PF13524">
    <property type="entry name" value="Glyco_trans_1_2"/>
    <property type="match status" value="1"/>
</dbReference>